<dbReference type="Proteomes" id="UP000234253">
    <property type="component" value="Unassembled WGS sequence"/>
</dbReference>
<evidence type="ECO:0000256" key="2">
    <source>
        <dbReference type="ARBA" id="ARBA00008889"/>
    </source>
</evidence>
<dbReference type="NCBIfam" id="NF000955">
    <property type="entry name" value="PRK00099.1-1"/>
    <property type="match status" value="1"/>
</dbReference>
<dbReference type="FunFam" id="3.30.70.1730:FF:000001">
    <property type="entry name" value="50S ribosomal protein L10"/>
    <property type="match status" value="1"/>
</dbReference>
<dbReference type="HAMAP" id="MF_00362">
    <property type="entry name" value="Ribosomal_uL10"/>
    <property type="match status" value="1"/>
</dbReference>
<reference evidence="9 10" key="1">
    <citation type="submission" date="2017-06" db="EMBL/GenBank/DDBJ databases">
        <title>Metabolic interaction between xylem feeders and their symbionts.</title>
        <authorList>
            <person name="Chouaia B."/>
        </authorList>
    </citation>
    <scope>NUCLEOTIDE SEQUENCE [LARGE SCALE GENOMIC DNA]</scope>
    <source>
        <strain evidence="9 10">Gra</strain>
    </source>
</reference>
<dbReference type="AlphaFoldDB" id="A0A2N4XVA3"/>
<evidence type="ECO:0000256" key="1">
    <source>
        <dbReference type="ARBA" id="ARBA00002633"/>
    </source>
</evidence>
<evidence type="ECO:0000313" key="9">
    <source>
        <dbReference type="EMBL" id="PLK57797.1"/>
    </source>
</evidence>
<sequence length="166" mass="18191">MALNLQDKQAIVAEVKQLAKNALSAVVADYRGVTVNEMTKLRTAGRQIGVNMLVVRNTIMHRVIECTPFASLKDICFGPSLIAFSTKHPGAAARIFKQFAKDNINFNIKAAVFENTFIPGSEIDRLANLPTYEEAIANMILTMKEASIGKLARILVALCQQKQKAA</sequence>
<dbReference type="CDD" id="cd05797">
    <property type="entry name" value="Ribosomal_L10"/>
    <property type="match status" value="1"/>
</dbReference>
<dbReference type="InterPro" id="IPR002363">
    <property type="entry name" value="Ribosomal_uL10_CS_bac"/>
</dbReference>
<comment type="subunit">
    <text evidence="8">Part of the ribosomal stalk of the 50S ribosomal subunit. The N-terminus interacts with L11 and the large rRNA to form the base of the stalk. The C-terminus forms an elongated spine to which L12 dimers bind in a sequential fashion forming a multimeric L10(L12)X complex.</text>
</comment>
<dbReference type="InterPro" id="IPR022973">
    <property type="entry name" value="Ribosomal_uL10_bac"/>
</dbReference>
<keyword evidence="4 8" id="KW-0694">RNA-binding</keyword>
<keyword evidence="3 8" id="KW-0699">rRNA-binding</keyword>
<name>A0A2N4XVA3_9GAMM</name>
<gene>
    <name evidence="8" type="primary">rplJ</name>
    <name evidence="9" type="ORF">CEX73_03445</name>
</gene>
<keyword evidence="5 8" id="KW-0689">Ribosomal protein</keyword>
<dbReference type="OrthoDB" id="9808307at2"/>
<evidence type="ECO:0000256" key="4">
    <source>
        <dbReference type="ARBA" id="ARBA00022884"/>
    </source>
</evidence>
<dbReference type="InterPro" id="IPR043141">
    <property type="entry name" value="Ribosomal_uL10-like_sf"/>
</dbReference>
<comment type="caution">
    <text evidence="9">The sequence shown here is derived from an EMBL/GenBank/DDBJ whole genome shotgun (WGS) entry which is preliminary data.</text>
</comment>
<protein>
    <recommendedName>
        <fullName evidence="7 8">Large ribosomal subunit protein uL10</fullName>
    </recommendedName>
</protein>
<dbReference type="RefSeq" id="WP_101627189.1">
    <property type="nucleotide sequence ID" value="NZ_NJPO01000187.1"/>
</dbReference>
<dbReference type="PROSITE" id="PS01109">
    <property type="entry name" value="RIBOSOMAL_L10"/>
    <property type="match status" value="1"/>
</dbReference>
<proteinExistence type="inferred from homology"/>
<keyword evidence="6 8" id="KW-0687">Ribonucleoprotein</keyword>
<dbReference type="InterPro" id="IPR047865">
    <property type="entry name" value="Ribosomal_uL10_bac_type"/>
</dbReference>
<evidence type="ECO:0000313" key="10">
    <source>
        <dbReference type="Proteomes" id="UP000234253"/>
    </source>
</evidence>
<dbReference type="SUPFAM" id="SSF160369">
    <property type="entry name" value="Ribosomal protein L10-like"/>
    <property type="match status" value="1"/>
</dbReference>
<evidence type="ECO:0000256" key="3">
    <source>
        <dbReference type="ARBA" id="ARBA00022730"/>
    </source>
</evidence>
<evidence type="ECO:0000256" key="7">
    <source>
        <dbReference type="ARBA" id="ARBA00035202"/>
    </source>
</evidence>
<dbReference type="GO" id="GO:0003735">
    <property type="term" value="F:structural constituent of ribosome"/>
    <property type="evidence" value="ECO:0007669"/>
    <property type="project" value="InterPro"/>
</dbReference>
<evidence type="ECO:0000256" key="8">
    <source>
        <dbReference type="HAMAP-Rule" id="MF_00362"/>
    </source>
</evidence>
<comment type="similarity">
    <text evidence="2 8">Belongs to the universal ribosomal protein uL10 family.</text>
</comment>
<dbReference type="Pfam" id="PF00466">
    <property type="entry name" value="Ribosomal_L10"/>
    <property type="match status" value="1"/>
</dbReference>
<accession>A0A2N4XVA3</accession>
<dbReference type="GO" id="GO:0070180">
    <property type="term" value="F:large ribosomal subunit rRNA binding"/>
    <property type="evidence" value="ECO:0007669"/>
    <property type="project" value="UniProtKB-UniRule"/>
</dbReference>
<dbReference type="Gene3D" id="3.30.70.1730">
    <property type="match status" value="1"/>
</dbReference>
<dbReference type="InterPro" id="IPR001790">
    <property type="entry name" value="Ribosomal_uL10"/>
</dbReference>
<evidence type="ECO:0000256" key="5">
    <source>
        <dbReference type="ARBA" id="ARBA00022980"/>
    </source>
</evidence>
<comment type="function">
    <text evidence="1 8">Forms part of the ribosomal stalk, playing a central role in the interaction of the ribosome with GTP-bound translation factors.</text>
</comment>
<dbReference type="GO" id="GO:0006412">
    <property type="term" value="P:translation"/>
    <property type="evidence" value="ECO:0007669"/>
    <property type="project" value="UniProtKB-UniRule"/>
</dbReference>
<organism evidence="9 10">
    <name type="scientific">Candidatus Palibaumannia cicadellinicola</name>
    <dbReference type="NCBI Taxonomy" id="186490"/>
    <lineage>
        <taxon>Bacteria</taxon>
        <taxon>Pseudomonadati</taxon>
        <taxon>Pseudomonadota</taxon>
        <taxon>Gammaproteobacteria</taxon>
        <taxon>Candidatus Palibaumannia</taxon>
    </lineage>
</organism>
<dbReference type="PANTHER" id="PTHR11560">
    <property type="entry name" value="39S RIBOSOMAL PROTEIN L10, MITOCHONDRIAL"/>
    <property type="match status" value="1"/>
</dbReference>
<evidence type="ECO:0000256" key="6">
    <source>
        <dbReference type="ARBA" id="ARBA00023274"/>
    </source>
</evidence>
<dbReference type="Gene3D" id="6.10.250.2350">
    <property type="match status" value="1"/>
</dbReference>
<dbReference type="EMBL" id="NJPO01000187">
    <property type="protein sequence ID" value="PLK57797.1"/>
    <property type="molecule type" value="Genomic_DNA"/>
</dbReference>
<dbReference type="GO" id="GO:0015934">
    <property type="term" value="C:large ribosomal subunit"/>
    <property type="evidence" value="ECO:0007669"/>
    <property type="project" value="InterPro"/>
</dbReference>